<dbReference type="EMBL" id="JAJNCT010000025">
    <property type="protein sequence ID" value="MCD2167134.1"/>
    <property type="molecule type" value="Genomic_DNA"/>
</dbReference>
<feature type="domain" description="FIST" evidence="1">
    <location>
        <begin position="40"/>
        <end position="228"/>
    </location>
</feature>
<reference evidence="3 4" key="1">
    <citation type="submission" date="2021-11" db="EMBL/GenBank/DDBJ databases">
        <title>Genome sequence.</title>
        <authorList>
            <person name="Sun Q."/>
        </authorList>
    </citation>
    <scope>NUCLEOTIDE SEQUENCE [LARGE SCALE GENOMIC DNA]</scope>
    <source>
        <strain evidence="3 4">KCTC 12005</strain>
    </source>
</reference>
<keyword evidence="4" id="KW-1185">Reference proteome</keyword>
<evidence type="ECO:0000259" key="1">
    <source>
        <dbReference type="SMART" id="SM00897"/>
    </source>
</evidence>
<name>A0AAW4Y213_9BURK</name>
<dbReference type="AlphaFoldDB" id="A0AAW4Y213"/>
<evidence type="ECO:0000313" key="3">
    <source>
        <dbReference type="EMBL" id="MCD2167134.1"/>
    </source>
</evidence>
<dbReference type="InterPro" id="IPR019494">
    <property type="entry name" value="FIST_C"/>
</dbReference>
<evidence type="ECO:0000313" key="4">
    <source>
        <dbReference type="Proteomes" id="UP001199260"/>
    </source>
</evidence>
<organism evidence="3 4">
    <name type="scientific">Comamonas koreensis</name>
    <dbReference type="NCBI Taxonomy" id="160825"/>
    <lineage>
        <taxon>Bacteria</taxon>
        <taxon>Pseudomonadati</taxon>
        <taxon>Pseudomonadota</taxon>
        <taxon>Betaproteobacteria</taxon>
        <taxon>Burkholderiales</taxon>
        <taxon>Comamonadaceae</taxon>
        <taxon>Comamonas</taxon>
    </lineage>
</organism>
<comment type="caution">
    <text evidence="3">The sequence shown here is derived from an EMBL/GenBank/DDBJ whole genome shotgun (WGS) entry which is preliminary data.</text>
</comment>
<dbReference type="Pfam" id="PF08495">
    <property type="entry name" value="FIST"/>
    <property type="match status" value="1"/>
</dbReference>
<feature type="domain" description="FIST C-domain" evidence="2">
    <location>
        <begin position="229"/>
        <end position="401"/>
    </location>
</feature>
<dbReference type="SMART" id="SM00897">
    <property type="entry name" value="FIST"/>
    <property type="match status" value="1"/>
</dbReference>
<dbReference type="Proteomes" id="UP001199260">
    <property type="component" value="Unassembled WGS sequence"/>
</dbReference>
<dbReference type="Pfam" id="PF10442">
    <property type="entry name" value="FIST_C"/>
    <property type="match status" value="1"/>
</dbReference>
<accession>A0AAW4Y213</accession>
<protein>
    <submittedName>
        <fullName evidence="3">FIST C-terminal domain-containing protein</fullName>
    </submittedName>
</protein>
<gene>
    <name evidence="3" type="ORF">LPW39_18600</name>
</gene>
<dbReference type="RefSeq" id="WP_230778581.1">
    <property type="nucleotide sequence ID" value="NZ_JAJNCT010000025.1"/>
</dbReference>
<proteinExistence type="predicted"/>
<evidence type="ECO:0000259" key="2">
    <source>
        <dbReference type="SMART" id="SM01204"/>
    </source>
</evidence>
<dbReference type="InterPro" id="IPR013702">
    <property type="entry name" value="FIST_domain_N"/>
</dbReference>
<sequence>MAGTKLFPYGHVTHPDWRMAVALVVAQLRGRMAQAGYASAPNLGLVYFTDAYARHAPQLLEALQDEFPQIGDWSGSVGVGVMASHAEYLNEPALSVMLLELPAHSYRLFSGIAPLPVAPSSPWERALVHADAGLPDFAELLEELAARTRAGSVLGGLSSEAVAPLQLAWSKALGPSHSGVLRGGLSGMAFSAEAGVVQELTQGCQVMGARMRITAMQGHVVLALDGRPALDVLEELMPVRLDADPERATRTMRHIHAALEPHAPESAMHAGQLGPEARVVPLVGVDMASRGIVLPELAQPQQYLCFCQRNLSAARADLLRMCAELRESLAPAEAQTGLPLGDSVLGDAGAGRSIAGAVYISCAERASPYFGVPGAELELIHHVLGDIPLVGFYSQGEIAGQQLHRYAGALMLFTQAA</sequence>
<dbReference type="SMART" id="SM01204">
    <property type="entry name" value="FIST_C"/>
    <property type="match status" value="1"/>
</dbReference>